<feature type="compositionally biased region" description="Pro residues" evidence="1">
    <location>
        <begin position="85"/>
        <end position="95"/>
    </location>
</feature>
<accession>A0A914YG31</accession>
<sequence length="332" mass="35867">MKRRKQRGMPSPSLQSNTGISQAQMHGLPRTPDSSSNPNNHYYATQQMKSSFSNSSPDLHQHSRKPSIDSQMTDYSKPQRILRPKTPPPPPPPMPHQNLNHHQQQQQHQQQIHQQQQQEIYGSVREVVVENAYGQATAAAPAPPLSESSIAAVRTAPPPPPPPPPPPNFLKSSTPLKLESNKSAPKTTSELPNGNGAITAEALTSVRLKPVQSSDSNNNNSNNNNITSKPANPGPKKSLDFDADLRNALAKRRSKVGVEETDHISSKSGGGIGTIVKDTKVTTETTVVGRYGGLSLRESVRENVQVPVIGVTGGKQPPQHSPPNFANKKDSG</sequence>
<feature type="compositionally biased region" description="Low complexity" evidence="1">
    <location>
        <begin position="213"/>
        <end position="225"/>
    </location>
</feature>
<feature type="region of interest" description="Disordered" evidence="1">
    <location>
        <begin position="136"/>
        <end position="274"/>
    </location>
</feature>
<evidence type="ECO:0000313" key="2">
    <source>
        <dbReference type="Proteomes" id="UP000887577"/>
    </source>
</evidence>
<name>A0A914YG31_9BILA</name>
<feature type="region of interest" description="Disordered" evidence="1">
    <location>
        <begin position="310"/>
        <end position="332"/>
    </location>
</feature>
<dbReference type="WBParaSite" id="PSU_v2.g18274.t1">
    <property type="protein sequence ID" value="PSU_v2.g18274.t1"/>
    <property type="gene ID" value="PSU_v2.g18274"/>
</dbReference>
<dbReference type="AlphaFoldDB" id="A0A914YG31"/>
<proteinExistence type="predicted"/>
<feature type="compositionally biased region" description="Basic and acidic residues" evidence="1">
    <location>
        <begin position="256"/>
        <end position="265"/>
    </location>
</feature>
<feature type="compositionally biased region" description="Low complexity" evidence="1">
    <location>
        <begin position="96"/>
        <end position="118"/>
    </location>
</feature>
<evidence type="ECO:0000256" key="1">
    <source>
        <dbReference type="SAM" id="MobiDB-lite"/>
    </source>
</evidence>
<feature type="compositionally biased region" description="Polar residues" evidence="1">
    <location>
        <begin position="12"/>
        <end position="24"/>
    </location>
</feature>
<keyword evidence="2" id="KW-1185">Reference proteome</keyword>
<organism evidence="2 3">
    <name type="scientific">Panagrolaimus superbus</name>
    <dbReference type="NCBI Taxonomy" id="310955"/>
    <lineage>
        <taxon>Eukaryota</taxon>
        <taxon>Metazoa</taxon>
        <taxon>Ecdysozoa</taxon>
        <taxon>Nematoda</taxon>
        <taxon>Chromadorea</taxon>
        <taxon>Rhabditida</taxon>
        <taxon>Tylenchina</taxon>
        <taxon>Panagrolaimomorpha</taxon>
        <taxon>Panagrolaimoidea</taxon>
        <taxon>Panagrolaimidae</taxon>
        <taxon>Panagrolaimus</taxon>
    </lineage>
</organism>
<evidence type="ECO:0000313" key="3">
    <source>
        <dbReference type="WBParaSite" id="PSU_v2.g18274.t1"/>
    </source>
</evidence>
<feature type="region of interest" description="Disordered" evidence="1">
    <location>
        <begin position="1"/>
        <end position="119"/>
    </location>
</feature>
<protein>
    <submittedName>
        <fullName evidence="3">WH2 domain-containing protein</fullName>
    </submittedName>
</protein>
<dbReference type="Proteomes" id="UP000887577">
    <property type="component" value="Unplaced"/>
</dbReference>
<feature type="compositionally biased region" description="Pro residues" evidence="1">
    <location>
        <begin position="156"/>
        <end position="168"/>
    </location>
</feature>
<feature type="compositionally biased region" description="Polar residues" evidence="1">
    <location>
        <begin position="32"/>
        <end position="58"/>
    </location>
</feature>
<feature type="compositionally biased region" description="Low complexity" evidence="1">
    <location>
        <begin position="136"/>
        <end position="152"/>
    </location>
</feature>
<reference evidence="3" key="1">
    <citation type="submission" date="2022-11" db="UniProtKB">
        <authorList>
            <consortium name="WormBaseParasite"/>
        </authorList>
    </citation>
    <scope>IDENTIFICATION</scope>
</reference>
<feature type="compositionally biased region" description="Polar residues" evidence="1">
    <location>
        <begin position="170"/>
        <end position="192"/>
    </location>
</feature>